<keyword evidence="5" id="KW-0808">Transferase</keyword>
<feature type="domain" description="Riboflavin kinase" evidence="8">
    <location>
        <begin position="191"/>
        <end position="293"/>
    </location>
</feature>
<dbReference type="InterPro" id="IPR013216">
    <property type="entry name" value="Methyltransf_11"/>
</dbReference>
<evidence type="ECO:0000313" key="10">
    <source>
        <dbReference type="Proteomes" id="UP001255856"/>
    </source>
</evidence>
<dbReference type="Gene3D" id="2.40.30.30">
    <property type="entry name" value="Riboflavin kinase-like"/>
    <property type="match status" value="1"/>
</dbReference>
<proteinExistence type="predicted"/>
<evidence type="ECO:0000256" key="3">
    <source>
        <dbReference type="ARBA" id="ARBA00022630"/>
    </source>
</evidence>
<comment type="pathway">
    <text evidence="1">Cofactor biosynthesis; FMN biosynthesis; FMN from riboflavin (ATP route): step 1/1.</text>
</comment>
<dbReference type="GO" id="GO:0008757">
    <property type="term" value="F:S-adenosylmethionine-dependent methyltransferase activity"/>
    <property type="evidence" value="ECO:0007669"/>
    <property type="project" value="InterPro"/>
</dbReference>
<evidence type="ECO:0000256" key="6">
    <source>
        <dbReference type="ARBA" id="ARBA00022741"/>
    </source>
</evidence>
<evidence type="ECO:0000256" key="7">
    <source>
        <dbReference type="ARBA" id="ARBA00022840"/>
    </source>
</evidence>
<dbReference type="PANTHER" id="PTHR22749:SF6">
    <property type="entry name" value="RIBOFLAVIN KINASE"/>
    <property type="match status" value="1"/>
</dbReference>
<dbReference type="Pfam" id="PF01687">
    <property type="entry name" value="Flavokinase"/>
    <property type="match status" value="1"/>
</dbReference>
<dbReference type="Gene3D" id="3.40.50.150">
    <property type="entry name" value="Vaccinia Virus protein VP39"/>
    <property type="match status" value="1"/>
</dbReference>
<dbReference type="SUPFAM" id="SSF82114">
    <property type="entry name" value="Riboflavin kinase-like"/>
    <property type="match status" value="1"/>
</dbReference>
<dbReference type="GO" id="GO:0005524">
    <property type="term" value="F:ATP binding"/>
    <property type="evidence" value="ECO:0007669"/>
    <property type="project" value="UniProtKB-KW"/>
</dbReference>
<reference evidence="9" key="1">
    <citation type="submission" date="2021-01" db="EMBL/GenBank/DDBJ databases">
        <authorList>
            <person name="Eckstrom K.M.E."/>
        </authorList>
    </citation>
    <scope>NUCLEOTIDE SEQUENCE</scope>
    <source>
        <strain evidence="9">UVCC 0001</strain>
    </source>
</reference>
<dbReference type="GO" id="GO:0008531">
    <property type="term" value="F:riboflavin kinase activity"/>
    <property type="evidence" value="ECO:0007669"/>
    <property type="project" value="UniProtKB-EC"/>
</dbReference>
<dbReference type="EC" id="2.7.1.26" evidence="2"/>
<keyword evidence="10" id="KW-1185">Reference proteome</keyword>
<evidence type="ECO:0000259" key="8">
    <source>
        <dbReference type="SMART" id="SM00904"/>
    </source>
</evidence>
<keyword evidence="7" id="KW-0067">ATP-binding</keyword>
<dbReference type="Pfam" id="PF08241">
    <property type="entry name" value="Methyltransf_11"/>
    <property type="match status" value="1"/>
</dbReference>
<dbReference type="Proteomes" id="UP001255856">
    <property type="component" value="Unassembled WGS sequence"/>
</dbReference>
<evidence type="ECO:0000256" key="1">
    <source>
        <dbReference type="ARBA" id="ARBA00005201"/>
    </source>
</evidence>
<dbReference type="GO" id="GO:0009398">
    <property type="term" value="P:FMN biosynthetic process"/>
    <property type="evidence" value="ECO:0007669"/>
    <property type="project" value="TreeGrafter"/>
</dbReference>
<keyword evidence="6" id="KW-0547">Nucleotide-binding</keyword>
<evidence type="ECO:0000256" key="4">
    <source>
        <dbReference type="ARBA" id="ARBA00022643"/>
    </source>
</evidence>
<name>A0AAD9MHE4_PROWI</name>
<evidence type="ECO:0000256" key="2">
    <source>
        <dbReference type="ARBA" id="ARBA00012105"/>
    </source>
</evidence>
<evidence type="ECO:0000256" key="5">
    <source>
        <dbReference type="ARBA" id="ARBA00022679"/>
    </source>
</evidence>
<dbReference type="GO" id="GO:0009231">
    <property type="term" value="P:riboflavin biosynthetic process"/>
    <property type="evidence" value="ECO:0007669"/>
    <property type="project" value="InterPro"/>
</dbReference>
<dbReference type="InterPro" id="IPR015865">
    <property type="entry name" value="Riboflavin_kinase_bac/euk"/>
</dbReference>
<gene>
    <name evidence="9" type="ORF">QBZ16_003274</name>
</gene>
<sequence length="304" mass="33883">MEQTGRTQASYFSGKVVNQIAKSITPRVDAKLERVAQSVPGLGPDSRVLDARGVRDILGVDVAVEMLDKLKESFGSAPPLGNEPAVRTWLGDFMELPTYMGPVDAIFFNAVFGNMEDPHAALYQATRFLKPGGYICISHPLGRPWLEQYRKREPDIVPHPLPSESDLIALTRDLPLKLRSCTDEKDFYCAILEVERDRLAFARVDAAQGSPPEDLAVHPMLMNVGRRPTFRDEGEPPLSVEASIQHRFAHDFYGCHMRVVALGFLRPEIKFGSLDELLAQIQRDTGVAKATLTEDELAEWAQKL</sequence>
<dbReference type="PANTHER" id="PTHR22749">
    <property type="entry name" value="RIBOFLAVIN KINASE/FMN ADENYLYLTRANSFERASE"/>
    <property type="match status" value="1"/>
</dbReference>
<evidence type="ECO:0000313" key="9">
    <source>
        <dbReference type="EMBL" id="KAK2078434.1"/>
    </source>
</evidence>
<dbReference type="AlphaFoldDB" id="A0AAD9MHE4"/>
<dbReference type="InterPro" id="IPR029063">
    <property type="entry name" value="SAM-dependent_MTases_sf"/>
</dbReference>
<accession>A0AAD9MHE4</accession>
<dbReference type="EMBL" id="JASFZW010000004">
    <property type="protein sequence ID" value="KAK2078434.1"/>
    <property type="molecule type" value="Genomic_DNA"/>
</dbReference>
<dbReference type="SMART" id="SM00904">
    <property type="entry name" value="Flavokinase"/>
    <property type="match status" value="1"/>
</dbReference>
<dbReference type="CDD" id="cd02440">
    <property type="entry name" value="AdoMet_MTases"/>
    <property type="match status" value="1"/>
</dbReference>
<comment type="caution">
    <text evidence="9">The sequence shown here is derived from an EMBL/GenBank/DDBJ whole genome shotgun (WGS) entry which is preliminary data.</text>
</comment>
<keyword evidence="3" id="KW-0285">Flavoprotein</keyword>
<organism evidence="9 10">
    <name type="scientific">Prototheca wickerhamii</name>
    <dbReference type="NCBI Taxonomy" id="3111"/>
    <lineage>
        <taxon>Eukaryota</taxon>
        <taxon>Viridiplantae</taxon>
        <taxon>Chlorophyta</taxon>
        <taxon>core chlorophytes</taxon>
        <taxon>Trebouxiophyceae</taxon>
        <taxon>Chlorellales</taxon>
        <taxon>Chlorellaceae</taxon>
        <taxon>Prototheca</taxon>
    </lineage>
</organism>
<keyword evidence="4" id="KW-0288">FMN</keyword>
<dbReference type="InterPro" id="IPR023465">
    <property type="entry name" value="Riboflavin_kinase_dom_sf"/>
</dbReference>
<dbReference type="InterPro" id="IPR023468">
    <property type="entry name" value="Riboflavin_kinase"/>
</dbReference>
<protein>
    <recommendedName>
        <fullName evidence="2">riboflavin kinase</fullName>
        <ecNumber evidence="2">2.7.1.26</ecNumber>
    </recommendedName>
</protein>
<dbReference type="SUPFAM" id="SSF53335">
    <property type="entry name" value="S-adenosyl-L-methionine-dependent methyltransferases"/>
    <property type="match status" value="1"/>
</dbReference>